<organism evidence="1 2">
    <name type="scientific">Agromyces intestinalis</name>
    <dbReference type="NCBI Taxonomy" id="2592652"/>
    <lineage>
        <taxon>Bacteria</taxon>
        <taxon>Bacillati</taxon>
        <taxon>Actinomycetota</taxon>
        <taxon>Actinomycetes</taxon>
        <taxon>Micrococcales</taxon>
        <taxon>Microbacteriaceae</taxon>
        <taxon>Agromyces</taxon>
    </lineage>
</organism>
<name>A0A5C1YFG0_9MICO</name>
<evidence type="ECO:0000313" key="1">
    <source>
        <dbReference type="EMBL" id="QEO14926.1"/>
    </source>
</evidence>
<gene>
    <name evidence="1" type="ORF">FLP10_11245</name>
</gene>
<proteinExistence type="predicted"/>
<accession>A0A5C1YFG0</accession>
<keyword evidence="2" id="KW-1185">Reference proteome</keyword>
<dbReference type="EMBL" id="CP043505">
    <property type="protein sequence ID" value="QEO14926.1"/>
    <property type="molecule type" value="Genomic_DNA"/>
</dbReference>
<dbReference type="RefSeq" id="WP_149160945.1">
    <property type="nucleotide sequence ID" value="NZ_CP043505.1"/>
</dbReference>
<dbReference type="AlphaFoldDB" id="A0A5C1YFG0"/>
<evidence type="ECO:0000313" key="2">
    <source>
        <dbReference type="Proteomes" id="UP000324678"/>
    </source>
</evidence>
<sequence>MEARSRRMDIETARLRFAPDSTEHAMLGSLSASLGSALVPVTITIEGGTRFEVEAADPGGRFFAQFVANQGEFKSVHRNRVSANLFKLAWLGRLLPDARLALCVSGTATQAFTPSNWVTLACADLGIDVVVFHDDASLSGLFGSTMPDWAVAGHPAGSSQE</sequence>
<reference evidence="1 2" key="1">
    <citation type="submission" date="2019-09" db="EMBL/GenBank/DDBJ databases">
        <title>Genome sequencing of strain KACC 19306.</title>
        <authorList>
            <person name="Heo J."/>
            <person name="Kim S.-J."/>
            <person name="Kim J.-S."/>
            <person name="Hong S.-B."/>
            <person name="Kwon S.-W."/>
        </authorList>
    </citation>
    <scope>NUCLEOTIDE SEQUENCE [LARGE SCALE GENOMIC DNA]</scope>
    <source>
        <strain evidence="1 2">KACC 19306</strain>
    </source>
</reference>
<dbReference type="Proteomes" id="UP000324678">
    <property type="component" value="Chromosome"/>
</dbReference>
<protein>
    <submittedName>
        <fullName evidence="1">Uncharacterized protein</fullName>
    </submittedName>
</protein>
<dbReference type="KEGG" id="ail:FLP10_11245"/>
<dbReference type="OrthoDB" id="7062541at2"/>